<evidence type="ECO:0000313" key="2">
    <source>
        <dbReference type="Proteomes" id="UP000294200"/>
    </source>
</evidence>
<proteinExistence type="predicted"/>
<dbReference type="AlphaFoldDB" id="A0A4V6N9F2"/>
<sequence length="81" mass="9328">MSCIRRKLTGKSSAIAVVQRLFRNDRFTTYVCRPLVSSTHERSLSIPTRSSLRRRTYEFGIALDDLADAIAEDQHQQKTTR</sequence>
<dbReference type="EMBL" id="MWML01000121">
    <property type="protein sequence ID" value="TCG06188.1"/>
    <property type="molecule type" value="Genomic_DNA"/>
</dbReference>
<reference evidence="1 2" key="1">
    <citation type="submission" date="2017-02" db="EMBL/GenBank/DDBJ databases">
        <title>Paraburkholderia sophoroidis sp. nov. and Paraburkholderia steynii sp. nov. rhizobial symbionts of the fynbos legume Hypocalyptus sophoroides.</title>
        <authorList>
            <person name="Steenkamp E.T."/>
            <person name="Beukes C.W."/>
            <person name="Van Zyl E."/>
            <person name="Avontuur J."/>
            <person name="Chan W.Y."/>
            <person name="Hassen A."/>
            <person name="Palmer M."/>
            <person name="Mthombeni L."/>
            <person name="Phalane F."/>
            <person name="Sereme K."/>
            <person name="Venter S.N."/>
        </authorList>
    </citation>
    <scope>NUCLEOTIDE SEQUENCE [LARGE SCALE GENOMIC DNA]</scope>
    <source>
        <strain evidence="1 2">HC1.1ba</strain>
    </source>
</reference>
<comment type="caution">
    <text evidence="1">The sequence shown here is derived from an EMBL/GenBank/DDBJ whole genome shotgun (WGS) entry which is preliminary data.</text>
</comment>
<protein>
    <submittedName>
        <fullName evidence="1">Uncharacterized protein</fullName>
    </submittedName>
</protein>
<organism evidence="1 2">
    <name type="scientific">Paraburkholderia steynii</name>
    <dbReference type="NCBI Taxonomy" id="1245441"/>
    <lineage>
        <taxon>Bacteria</taxon>
        <taxon>Pseudomonadati</taxon>
        <taxon>Pseudomonadota</taxon>
        <taxon>Betaproteobacteria</taxon>
        <taxon>Burkholderiales</taxon>
        <taxon>Burkholderiaceae</taxon>
        <taxon>Paraburkholderia</taxon>
    </lineage>
</organism>
<accession>A0A4V6N9F2</accession>
<gene>
    <name evidence="1" type="ORF">BZM27_28035</name>
</gene>
<keyword evidence="2" id="KW-1185">Reference proteome</keyword>
<evidence type="ECO:0000313" key="1">
    <source>
        <dbReference type="EMBL" id="TCG06188.1"/>
    </source>
</evidence>
<name>A0A4V6N9F2_9BURK</name>
<dbReference type="Proteomes" id="UP000294200">
    <property type="component" value="Unassembled WGS sequence"/>
</dbReference>